<dbReference type="Gene3D" id="1.10.1610.10">
    <property type="match status" value="1"/>
</dbReference>
<comment type="caution">
    <text evidence="12">The sequence shown here is derived from an EMBL/GenBank/DDBJ whole genome shotgun (WGS) entry which is preliminary data.</text>
</comment>
<dbReference type="UniPathway" id="UPA00061">
    <property type="reaction ID" value="UER00516"/>
</dbReference>
<dbReference type="OrthoDB" id="9773807at2"/>
<keyword evidence="13" id="KW-1185">Reference proteome</keyword>
<evidence type="ECO:0000256" key="6">
    <source>
        <dbReference type="ARBA" id="ARBA00022573"/>
    </source>
</evidence>
<organism evidence="12 13">
    <name type="scientific">Austwickia chelonae NBRC 105200</name>
    <dbReference type="NCBI Taxonomy" id="1184607"/>
    <lineage>
        <taxon>Bacteria</taxon>
        <taxon>Bacillati</taxon>
        <taxon>Actinomycetota</taxon>
        <taxon>Actinomycetes</taxon>
        <taxon>Micrococcales</taxon>
        <taxon>Dermatophilaceae</taxon>
        <taxon>Austwickia</taxon>
    </lineage>
</organism>
<dbReference type="RefSeq" id="WP_006501631.1">
    <property type="nucleotide sequence ID" value="NZ_BAGZ01000003.1"/>
</dbReference>
<gene>
    <name evidence="12" type="primary">cobU</name>
    <name evidence="12" type="ORF">AUCHE_03_00970</name>
</gene>
<evidence type="ECO:0000256" key="3">
    <source>
        <dbReference type="ARBA" id="ARBA00007110"/>
    </source>
</evidence>
<sequence length="378" mass="39034">MNTISTTDTPLDVPTGDTTRSTTLPPPSPQTYENARTYSDAQAKPLGAFGRLEELAAWISACQEQLPPAPLDDVRVVVFAGDHGVAAHGVSAYPSSVTTAIATGVAQGTAGVNALASAHGIHVRVVDISCLDDIDIPLPAHASPVVKIRRGSEPFHLRDALTLDETRDALQLGARIATEEIADGAQLLIAGDVGIGNTTAATALIAATYDLPVPAATGRGTGVDDEGLRRKTEVIETAIARIGARRHDPLHRLAALGSADLAAATGFMMSSARQGVPLLVDGVISAAEAVMAESLQPGTRAWMRAGHLSPEPGCGQALSRLGLTPIVDLGMRLGEGSGAVCAVPIVRTAVAGIRELALLSELTDVDHPDNVTDRTPQP</sequence>
<dbReference type="NCBIfam" id="NF000996">
    <property type="entry name" value="PRK00105.1"/>
    <property type="match status" value="1"/>
</dbReference>
<comment type="catalytic activity">
    <reaction evidence="9">
        <text>5,6-dimethylbenzimidazole + nicotinate beta-D-ribonucleotide = alpha-ribazole 5'-phosphate + nicotinate + H(+)</text>
        <dbReference type="Rhea" id="RHEA:11196"/>
        <dbReference type="ChEBI" id="CHEBI:15378"/>
        <dbReference type="ChEBI" id="CHEBI:15890"/>
        <dbReference type="ChEBI" id="CHEBI:32544"/>
        <dbReference type="ChEBI" id="CHEBI:57502"/>
        <dbReference type="ChEBI" id="CHEBI:57918"/>
        <dbReference type="EC" id="2.4.2.21"/>
    </reaction>
</comment>
<dbReference type="Proteomes" id="UP000008495">
    <property type="component" value="Unassembled WGS sequence"/>
</dbReference>
<comment type="pathway">
    <text evidence="2">Nucleoside biosynthesis; alpha-ribazole biosynthesis; alpha-ribazole from 5,6-dimethylbenzimidazole: step 1/2.</text>
</comment>
<dbReference type="SUPFAM" id="SSF52733">
    <property type="entry name" value="Nicotinate mononucleotide:5,6-dimethylbenzimidazole phosphoribosyltransferase (CobT)"/>
    <property type="match status" value="1"/>
</dbReference>
<protein>
    <recommendedName>
        <fullName evidence="5 10">Nicotinate-nucleotide--dimethylbenzimidazole phosphoribosyltransferase</fullName>
        <ecNumber evidence="4 10">2.4.2.21</ecNumber>
    </recommendedName>
</protein>
<evidence type="ECO:0000313" key="12">
    <source>
        <dbReference type="EMBL" id="GAB76880.1"/>
    </source>
</evidence>
<dbReference type="Pfam" id="PF02277">
    <property type="entry name" value="DBI_PRT"/>
    <property type="match status" value="1"/>
</dbReference>
<dbReference type="NCBIfam" id="TIGR03160">
    <property type="entry name" value="cobT_DBIPRT"/>
    <property type="match status" value="1"/>
</dbReference>
<dbReference type="CDD" id="cd02439">
    <property type="entry name" value="DMB-PRT_CobT"/>
    <property type="match status" value="1"/>
</dbReference>
<dbReference type="InterPro" id="IPR023195">
    <property type="entry name" value="Nict_dMeBzImd_PRibTrfase_N"/>
</dbReference>
<evidence type="ECO:0000256" key="5">
    <source>
        <dbReference type="ARBA" id="ARBA00015486"/>
    </source>
</evidence>
<evidence type="ECO:0000256" key="7">
    <source>
        <dbReference type="ARBA" id="ARBA00022676"/>
    </source>
</evidence>
<accession>K6VNC2</accession>
<reference evidence="12 13" key="1">
    <citation type="submission" date="2012-08" db="EMBL/GenBank/DDBJ databases">
        <title>Whole genome shotgun sequence of Austwickia chelonae NBRC 105200.</title>
        <authorList>
            <person name="Yoshida I."/>
            <person name="Hosoyama A."/>
            <person name="Tsuchikane K."/>
            <person name="Katsumata H."/>
            <person name="Ando Y."/>
            <person name="Ohji S."/>
            <person name="Hamada M."/>
            <person name="Tamura T."/>
            <person name="Yamazoe A."/>
            <person name="Yamazaki S."/>
            <person name="Fujita N."/>
        </authorList>
    </citation>
    <scope>NUCLEOTIDE SEQUENCE [LARGE SCALE GENOMIC DNA]</scope>
    <source>
        <strain evidence="12 13">NBRC 105200</strain>
    </source>
</reference>
<comment type="function">
    <text evidence="1">Catalyzes the synthesis of alpha-ribazole-5'-phosphate from nicotinate mononucleotide (NAMN) and 5,6-dimethylbenzimidazole (DMB).</text>
</comment>
<dbReference type="EMBL" id="BAGZ01000003">
    <property type="protein sequence ID" value="GAB76880.1"/>
    <property type="molecule type" value="Genomic_DNA"/>
</dbReference>
<dbReference type="AlphaFoldDB" id="K6VNC2"/>
<evidence type="ECO:0000256" key="10">
    <source>
        <dbReference type="NCBIfam" id="TIGR03160"/>
    </source>
</evidence>
<keyword evidence="6" id="KW-0169">Cobalamin biosynthesis</keyword>
<evidence type="ECO:0000313" key="13">
    <source>
        <dbReference type="Proteomes" id="UP000008495"/>
    </source>
</evidence>
<dbReference type="InterPro" id="IPR017846">
    <property type="entry name" value="Nict_dMeBzImd_PRibTrfase_bact"/>
</dbReference>
<evidence type="ECO:0000256" key="4">
    <source>
        <dbReference type="ARBA" id="ARBA00011991"/>
    </source>
</evidence>
<dbReference type="Gene3D" id="3.40.50.10210">
    <property type="match status" value="1"/>
</dbReference>
<dbReference type="STRING" id="100225.SAMN05421595_2015"/>
<evidence type="ECO:0000256" key="1">
    <source>
        <dbReference type="ARBA" id="ARBA00002197"/>
    </source>
</evidence>
<keyword evidence="7 12" id="KW-0328">Glycosyltransferase</keyword>
<evidence type="ECO:0000256" key="9">
    <source>
        <dbReference type="ARBA" id="ARBA00047340"/>
    </source>
</evidence>
<dbReference type="GO" id="GO:0009236">
    <property type="term" value="P:cobalamin biosynthetic process"/>
    <property type="evidence" value="ECO:0007669"/>
    <property type="project" value="UniProtKB-UniRule"/>
</dbReference>
<name>K6VNC2_9MICO</name>
<dbReference type="PANTHER" id="PTHR43463">
    <property type="entry name" value="NICOTINATE-NUCLEOTIDE--DIMETHYLBENZIMIDAZOLE PHOSPHORIBOSYLTRANSFERASE"/>
    <property type="match status" value="1"/>
</dbReference>
<dbReference type="eggNOG" id="COG2038">
    <property type="taxonomic scope" value="Bacteria"/>
</dbReference>
<dbReference type="GO" id="GO:0008939">
    <property type="term" value="F:nicotinate-nucleotide-dimethylbenzimidazole phosphoribosyltransferase activity"/>
    <property type="evidence" value="ECO:0007669"/>
    <property type="project" value="UniProtKB-UniRule"/>
</dbReference>
<keyword evidence="8 12" id="KW-0808">Transferase</keyword>
<feature type="region of interest" description="Disordered" evidence="11">
    <location>
        <begin position="1"/>
        <end position="34"/>
    </location>
</feature>
<dbReference type="InterPro" id="IPR003200">
    <property type="entry name" value="Nict_dMeBzImd_PRibTrfase"/>
</dbReference>
<evidence type="ECO:0000256" key="8">
    <source>
        <dbReference type="ARBA" id="ARBA00022679"/>
    </source>
</evidence>
<comment type="similarity">
    <text evidence="3">Belongs to the CobT family.</text>
</comment>
<dbReference type="InterPro" id="IPR036087">
    <property type="entry name" value="Nict_dMeBzImd_PRibTrfase_sf"/>
</dbReference>
<dbReference type="PANTHER" id="PTHR43463:SF1">
    <property type="entry name" value="NICOTINATE-NUCLEOTIDE--DIMETHYLBENZIMIDAZOLE PHOSPHORIBOSYLTRANSFERASE"/>
    <property type="match status" value="1"/>
</dbReference>
<evidence type="ECO:0000256" key="2">
    <source>
        <dbReference type="ARBA" id="ARBA00005049"/>
    </source>
</evidence>
<dbReference type="EC" id="2.4.2.21" evidence="4 10"/>
<proteinExistence type="inferred from homology"/>
<evidence type="ECO:0000256" key="11">
    <source>
        <dbReference type="SAM" id="MobiDB-lite"/>
    </source>
</evidence>